<evidence type="ECO:0000313" key="2">
    <source>
        <dbReference type="Proteomes" id="UP000030377"/>
    </source>
</evidence>
<accession>A0A0A3XU18</accession>
<name>A0A0A3XU18_BRAJP</name>
<comment type="caution">
    <text evidence="1">The sequence shown here is derived from an EMBL/GenBank/DDBJ whole genome shotgun (WGS) entry which is preliminary data.</text>
</comment>
<dbReference type="EMBL" id="JRPN01000017">
    <property type="protein sequence ID" value="KGT77952.1"/>
    <property type="molecule type" value="Genomic_DNA"/>
</dbReference>
<proteinExistence type="predicted"/>
<reference evidence="1 2" key="1">
    <citation type="submission" date="2014-09" db="EMBL/GenBank/DDBJ databases">
        <title>Draft genome of Bradyrhizobium japonicum Is-34.</title>
        <authorList>
            <person name="Tsurumaru H."/>
            <person name="Yamakawa T."/>
            <person name="Hashimoto S."/>
            <person name="Okizaki K."/>
            <person name="Kanesaki Y."/>
            <person name="Yoshikawa H."/>
            <person name="Yajima S."/>
        </authorList>
    </citation>
    <scope>NUCLEOTIDE SEQUENCE [LARGE SCALE GENOMIC DNA]</scope>
    <source>
        <strain evidence="1 2">Is-34</strain>
    </source>
</reference>
<dbReference type="Proteomes" id="UP000030377">
    <property type="component" value="Unassembled WGS sequence"/>
</dbReference>
<organism evidence="1 2">
    <name type="scientific">Bradyrhizobium japonicum</name>
    <dbReference type="NCBI Taxonomy" id="375"/>
    <lineage>
        <taxon>Bacteria</taxon>
        <taxon>Pseudomonadati</taxon>
        <taxon>Pseudomonadota</taxon>
        <taxon>Alphaproteobacteria</taxon>
        <taxon>Hyphomicrobiales</taxon>
        <taxon>Nitrobacteraceae</taxon>
        <taxon>Bradyrhizobium</taxon>
    </lineage>
</organism>
<evidence type="ECO:0000313" key="1">
    <source>
        <dbReference type="EMBL" id="KGT77952.1"/>
    </source>
</evidence>
<dbReference type="AlphaFoldDB" id="A0A0A3XU18"/>
<gene>
    <name evidence="1" type="ORF">MA20_20080</name>
</gene>
<sequence length="61" mass="6857">MEGRFNRTIIQCALTESNRSRAFGLMLQSRRSVADPVELGVTAMCSQLLAAILQFLWTAPW</sequence>
<protein>
    <submittedName>
        <fullName evidence="1">Uncharacterized protein</fullName>
    </submittedName>
</protein>